<evidence type="ECO:0000313" key="1">
    <source>
        <dbReference type="EMBL" id="MFC3088651.1"/>
    </source>
</evidence>
<dbReference type="Proteomes" id="UP001595445">
    <property type="component" value="Unassembled WGS sequence"/>
</dbReference>
<proteinExistence type="predicted"/>
<dbReference type="NCBIfam" id="NF003814">
    <property type="entry name" value="PRK05406.1-3"/>
    <property type="match status" value="1"/>
</dbReference>
<dbReference type="RefSeq" id="WP_206761060.1">
    <property type="nucleotide sequence ID" value="NZ_JAEACP010000010.1"/>
</dbReference>
<dbReference type="GO" id="GO:0017168">
    <property type="term" value="F:5-oxoprolinase (ATP-hydrolyzing) activity"/>
    <property type="evidence" value="ECO:0007669"/>
    <property type="project" value="UniProtKB-EC"/>
</dbReference>
<dbReference type="EC" id="3.5.2.9" evidence="1"/>
<protein>
    <submittedName>
        <fullName evidence="1">5-oxoprolinase subunit PxpA</fullName>
        <ecNumber evidence="1">3.5.2.9</ecNumber>
    </submittedName>
</protein>
<keyword evidence="2" id="KW-1185">Reference proteome</keyword>
<reference evidence="2" key="1">
    <citation type="journal article" date="2019" name="Int. J. Syst. Evol. Microbiol.">
        <title>The Global Catalogue of Microorganisms (GCM) 10K type strain sequencing project: providing services to taxonomists for standard genome sequencing and annotation.</title>
        <authorList>
            <consortium name="The Broad Institute Genomics Platform"/>
            <consortium name="The Broad Institute Genome Sequencing Center for Infectious Disease"/>
            <person name="Wu L."/>
            <person name="Ma J."/>
        </authorList>
    </citation>
    <scope>NUCLEOTIDE SEQUENCE [LARGE SCALE GENOMIC DNA]</scope>
    <source>
        <strain evidence="2">KCTC 62102</strain>
    </source>
</reference>
<dbReference type="InterPro" id="IPR011330">
    <property type="entry name" value="Glyco_hydro/deAcase_b/a-brl"/>
</dbReference>
<dbReference type="SUPFAM" id="SSF88713">
    <property type="entry name" value="Glycoside hydrolase/deacetylase"/>
    <property type="match status" value="1"/>
</dbReference>
<comment type="caution">
    <text evidence="1">The sequence shown here is derived from an EMBL/GenBank/DDBJ whole genome shotgun (WGS) entry which is preliminary data.</text>
</comment>
<organism evidence="1 2">
    <name type="scientific">Tabrizicola soli</name>
    <dbReference type="NCBI Taxonomy" id="2185115"/>
    <lineage>
        <taxon>Bacteria</taxon>
        <taxon>Pseudomonadati</taxon>
        <taxon>Pseudomonadota</taxon>
        <taxon>Alphaproteobacteria</taxon>
        <taxon>Rhodobacterales</taxon>
        <taxon>Paracoccaceae</taxon>
        <taxon>Tabrizicola</taxon>
    </lineage>
</organism>
<dbReference type="Gene3D" id="3.20.20.370">
    <property type="entry name" value="Glycoside hydrolase/deacetylase"/>
    <property type="match status" value="1"/>
</dbReference>
<sequence>MVTINCDMGEAFGIYRFGDDTACMPFVTHANVACGFHASDPNVMWSTVRAAKAAGIRVGSHPGLPDREGFGRRLMRMTRAEVAALTIYQTGALAGFLRAEGMELSHIKPHGALFGMAQNDPEVAEGIADAAEIFGVPVIAFSDCCMSEVFARRGIPFSCEFYVDLDYGDDGRQVISREHPPIAAEAVAEKVRRAVEDGVTRAMSGKDVRVVAESICVHSDTPNAIVVARAVHEELGRRGLLPSG</sequence>
<evidence type="ECO:0000313" key="2">
    <source>
        <dbReference type="Proteomes" id="UP001595445"/>
    </source>
</evidence>
<name>A0ABV7E0E0_9RHOB</name>
<dbReference type="EMBL" id="JBHRSM010000054">
    <property type="protein sequence ID" value="MFC3088651.1"/>
    <property type="molecule type" value="Genomic_DNA"/>
</dbReference>
<accession>A0ABV7E0E0</accession>
<dbReference type="InterPro" id="IPR005501">
    <property type="entry name" value="LamB/YcsF/PxpA-like"/>
</dbReference>
<dbReference type="PANTHER" id="PTHR30292">
    <property type="entry name" value="UNCHARACTERIZED PROTEIN YBGL-RELATED"/>
    <property type="match status" value="1"/>
</dbReference>
<dbReference type="PANTHER" id="PTHR30292:SF0">
    <property type="entry name" value="5-OXOPROLINASE SUBUNIT A"/>
    <property type="match status" value="1"/>
</dbReference>
<gene>
    <name evidence="1" type="primary">pxpA</name>
    <name evidence="1" type="ORF">ACFOD6_21635</name>
</gene>
<dbReference type="Pfam" id="PF03746">
    <property type="entry name" value="LamB_YcsF"/>
    <property type="match status" value="1"/>
</dbReference>
<keyword evidence="1" id="KW-0378">Hydrolase</keyword>